<sequence length="139" mass="14985">MVSMSTDSMASCRHSAPRITLIPKDRCHPAAPAVWCLPLRTVWSPRPWVKLVLMFSTEPSQHTQASQCTICLQLPRASLVNLFAVAPKIPRSCSSALWTAVLASSPLCIPKAESSQASPAHLGPLSDLSPLIFILSQAV</sequence>
<accession>A6I0U0</accession>
<dbReference type="AlphaFoldDB" id="A6I0U0"/>
<dbReference type="Proteomes" id="UP000234681">
    <property type="component" value="Chromosome 1"/>
</dbReference>
<evidence type="ECO:0000313" key="1">
    <source>
        <dbReference type="EMBL" id="EDM13071.1"/>
    </source>
</evidence>
<reference evidence="2" key="1">
    <citation type="submission" date="2005-09" db="EMBL/GenBank/DDBJ databases">
        <authorList>
            <person name="Mural R.J."/>
            <person name="Li P.W."/>
            <person name="Adams M.D."/>
            <person name="Amanatides P.G."/>
            <person name="Baden-Tillson H."/>
            <person name="Barnstead M."/>
            <person name="Chin S.H."/>
            <person name="Dew I."/>
            <person name="Evans C.A."/>
            <person name="Ferriera S."/>
            <person name="Flanigan M."/>
            <person name="Fosler C."/>
            <person name="Glodek A."/>
            <person name="Gu Z."/>
            <person name="Holt R.A."/>
            <person name="Jennings D."/>
            <person name="Kraft C.L."/>
            <person name="Lu F."/>
            <person name="Nguyen T."/>
            <person name="Nusskern D.R."/>
            <person name="Pfannkoch C.M."/>
            <person name="Sitter C."/>
            <person name="Sutton G.G."/>
            <person name="Venter J.C."/>
            <person name="Wang Z."/>
            <person name="Woodage T."/>
            <person name="Zheng X.H."/>
            <person name="Zhong F."/>
        </authorList>
    </citation>
    <scope>NUCLEOTIDE SEQUENCE [LARGE SCALE GENOMIC DNA]</scope>
    <source>
        <strain>BN</strain>
        <strain evidence="2">Sprague-Dawley</strain>
    </source>
</reference>
<proteinExistence type="predicted"/>
<name>A6I0U0_RAT</name>
<gene>
    <name evidence="1" type="ORF">rCG_48287</name>
</gene>
<evidence type="ECO:0000313" key="2">
    <source>
        <dbReference type="Proteomes" id="UP000234681"/>
    </source>
</evidence>
<organism evidence="1 2">
    <name type="scientific">Rattus norvegicus</name>
    <name type="common">Rat</name>
    <dbReference type="NCBI Taxonomy" id="10116"/>
    <lineage>
        <taxon>Eukaryota</taxon>
        <taxon>Metazoa</taxon>
        <taxon>Chordata</taxon>
        <taxon>Craniata</taxon>
        <taxon>Vertebrata</taxon>
        <taxon>Euteleostomi</taxon>
        <taxon>Mammalia</taxon>
        <taxon>Eutheria</taxon>
        <taxon>Euarchontoglires</taxon>
        <taxon>Glires</taxon>
        <taxon>Rodentia</taxon>
        <taxon>Myomorpha</taxon>
        <taxon>Muroidea</taxon>
        <taxon>Muridae</taxon>
        <taxon>Murinae</taxon>
        <taxon>Rattus</taxon>
    </lineage>
</organism>
<dbReference type="EMBL" id="CH473953">
    <property type="protein sequence ID" value="EDM13071.1"/>
    <property type="molecule type" value="Genomic_DNA"/>
</dbReference>
<protein>
    <submittedName>
        <fullName evidence="1">RCG48287</fullName>
    </submittedName>
</protein>